<evidence type="ECO:0000313" key="8">
    <source>
        <dbReference type="Proteomes" id="UP000698800"/>
    </source>
</evidence>
<comment type="similarity">
    <text evidence="5">Belongs to the peroxiredoxin family. Prx6 subfamily.</text>
</comment>
<dbReference type="GO" id="GO:0005829">
    <property type="term" value="C:cytosol"/>
    <property type="evidence" value="ECO:0007669"/>
    <property type="project" value="TreeGrafter"/>
</dbReference>
<dbReference type="FunFam" id="3.30.1020.10:FF:000001">
    <property type="entry name" value="1-Cys peroxiredoxin"/>
    <property type="match status" value="1"/>
</dbReference>
<proteinExistence type="inferred from homology"/>
<dbReference type="PANTHER" id="PTHR43503">
    <property type="entry name" value="MCG48959-RELATED"/>
    <property type="match status" value="1"/>
</dbReference>
<dbReference type="InterPro" id="IPR045020">
    <property type="entry name" value="PRX_1cys"/>
</dbReference>
<protein>
    <recommendedName>
        <fullName evidence="6">Thioredoxin domain-containing protein</fullName>
    </recommendedName>
</protein>
<dbReference type="GO" id="GO:0045454">
    <property type="term" value="P:cell redox homeostasis"/>
    <property type="evidence" value="ECO:0007669"/>
    <property type="project" value="TreeGrafter"/>
</dbReference>
<dbReference type="GO" id="GO:0005739">
    <property type="term" value="C:mitochondrion"/>
    <property type="evidence" value="ECO:0007669"/>
    <property type="project" value="TreeGrafter"/>
</dbReference>
<dbReference type="GO" id="GO:0051920">
    <property type="term" value="F:peroxiredoxin activity"/>
    <property type="evidence" value="ECO:0007669"/>
    <property type="project" value="InterPro"/>
</dbReference>
<keyword evidence="1" id="KW-0575">Peroxidase</keyword>
<dbReference type="SUPFAM" id="SSF53335">
    <property type="entry name" value="S-adenosyl-L-methionine-dependent methyltransferases"/>
    <property type="match status" value="1"/>
</dbReference>
<accession>A0A9P8I1X5</accession>
<dbReference type="SUPFAM" id="SSF52833">
    <property type="entry name" value="Thioredoxin-like"/>
    <property type="match status" value="1"/>
</dbReference>
<dbReference type="InterPro" id="IPR013216">
    <property type="entry name" value="Methyltransf_11"/>
</dbReference>
<evidence type="ECO:0000313" key="7">
    <source>
        <dbReference type="EMBL" id="KAH0534186.1"/>
    </source>
</evidence>
<dbReference type="FunFam" id="3.40.30.10:FF:000011">
    <property type="entry name" value="Peroxiredoxin PRX1"/>
    <property type="match status" value="1"/>
</dbReference>
<name>A0A9P8I1X5_9PEZI</name>
<evidence type="ECO:0000256" key="1">
    <source>
        <dbReference type="ARBA" id="ARBA00022559"/>
    </source>
</evidence>
<evidence type="ECO:0000256" key="2">
    <source>
        <dbReference type="ARBA" id="ARBA00022862"/>
    </source>
</evidence>
<dbReference type="InterPro" id="IPR013766">
    <property type="entry name" value="Thioredoxin_domain"/>
</dbReference>
<evidence type="ECO:0000256" key="5">
    <source>
        <dbReference type="ARBA" id="ARBA00025719"/>
    </source>
</evidence>
<dbReference type="CDD" id="cd02440">
    <property type="entry name" value="AdoMet_MTases"/>
    <property type="match status" value="1"/>
</dbReference>
<organism evidence="7 8">
    <name type="scientific">Glutinoglossum americanum</name>
    <dbReference type="NCBI Taxonomy" id="1670608"/>
    <lineage>
        <taxon>Eukaryota</taxon>
        <taxon>Fungi</taxon>
        <taxon>Dikarya</taxon>
        <taxon>Ascomycota</taxon>
        <taxon>Pezizomycotina</taxon>
        <taxon>Geoglossomycetes</taxon>
        <taxon>Geoglossales</taxon>
        <taxon>Geoglossaceae</taxon>
        <taxon>Glutinoglossum</taxon>
    </lineage>
</organism>
<evidence type="ECO:0000256" key="4">
    <source>
        <dbReference type="ARBA" id="ARBA00023284"/>
    </source>
</evidence>
<dbReference type="InterPro" id="IPR036249">
    <property type="entry name" value="Thioredoxin-like_sf"/>
</dbReference>
<dbReference type="CDD" id="cd03016">
    <property type="entry name" value="PRX_1cys"/>
    <property type="match status" value="1"/>
</dbReference>
<dbReference type="Gene3D" id="3.30.1020.10">
    <property type="entry name" value="Antioxidant, Horf6, Chain A, domain2"/>
    <property type="match status" value="1"/>
</dbReference>
<dbReference type="Gene3D" id="3.40.30.10">
    <property type="entry name" value="Glutaredoxin"/>
    <property type="match status" value="1"/>
</dbReference>
<comment type="caution">
    <text evidence="7">The sequence shown here is derived from an EMBL/GenBank/DDBJ whole genome shotgun (WGS) entry which is preliminary data.</text>
</comment>
<dbReference type="GO" id="GO:0008757">
    <property type="term" value="F:S-adenosylmethionine-dependent methyltransferase activity"/>
    <property type="evidence" value="ECO:0007669"/>
    <property type="project" value="InterPro"/>
</dbReference>
<keyword evidence="2" id="KW-0049">Antioxidant</keyword>
<dbReference type="AlphaFoldDB" id="A0A9P8I1X5"/>
<dbReference type="Gene3D" id="3.40.50.150">
    <property type="entry name" value="Vaccinia Virus protein VP39"/>
    <property type="match status" value="1"/>
</dbReference>
<dbReference type="OrthoDB" id="2996783at2759"/>
<feature type="domain" description="Thioredoxin" evidence="6">
    <location>
        <begin position="258"/>
        <end position="414"/>
    </location>
</feature>
<dbReference type="Pfam" id="PF10417">
    <property type="entry name" value="1-cysPrx_C"/>
    <property type="match status" value="1"/>
</dbReference>
<dbReference type="EMBL" id="JAGHQL010000263">
    <property type="protein sequence ID" value="KAH0534186.1"/>
    <property type="molecule type" value="Genomic_DNA"/>
</dbReference>
<dbReference type="PROSITE" id="PS51352">
    <property type="entry name" value="THIOREDOXIN_2"/>
    <property type="match status" value="1"/>
</dbReference>
<dbReference type="PANTHER" id="PTHR43503:SF4">
    <property type="entry name" value="PEROXIREDOXIN-6"/>
    <property type="match status" value="1"/>
</dbReference>
<gene>
    <name evidence="7" type="ORF">FGG08_007233</name>
</gene>
<dbReference type="Proteomes" id="UP000698800">
    <property type="component" value="Unassembled WGS sequence"/>
</dbReference>
<keyword evidence="3" id="KW-0560">Oxidoreductase</keyword>
<keyword evidence="8" id="KW-1185">Reference proteome</keyword>
<keyword evidence="4" id="KW-0676">Redox-active center</keyword>
<dbReference type="Pfam" id="PF08241">
    <property type="entry name" value="Methyltransf_11"/>
    <property type="match status" value="1"/>
</dbReference>
<dbReference type="InterPro" id="IPR029063">
    <property type="entry name" value="SAM-dependent_MTases_sf"/>
</dbReference>
<dbReference type="InterPro" id="IPR000866">
    <property type="entry name" value="AhpC/TSA"/>
</dbReference>
<reference evidence="7" key="1">
    <citation type="submission" date="2021-03" db="EMBL/GenBank/DDBJ databases">
        <title>Comparative genomics and phylogenomic investigation of the class Geoglossomycetes provide insights into ecological specialization and systematics.</title>
        <authorList>
            <person name="Melie T."/>
            <person name="Pirro S."/>
            <person name="Miller A.N."/>
            <person name="Quandt A."/>
        </authorList>
    </citation>
    <scope>NUCLEOTIDE SEQUENCE</scope>
    <source>
        <strain evidence="7">GBOQ0MN5Z8</strain>
    </source>
</reference>
<evidence type="ECO:0000256" key="3">
    <source>
        <dbReference type="ARBA" id="ARBA00023002"/>
    </source>
</evidence>
<dbReference type="Pfam" id="PF00578">
    <property type="entry name" value="AhpC-TSA"/>
    <property type="match status" value="1"/>
</dbReference>
<evidence type="ECO:0000259" key="6">
    <source>
        <dbReference type="PROSITE" id="PS51352"/>
    </source>
</evidence>
<dbReference type="InterPro" id="IPR019479">
    <property type="entry name" value="Peroxiredoxin_C"/>
</dbReference>
<sequence>MSSNKASWEEADFTPIAAFMRQSGEEVVRSLRVRPPMRVLDLGCGDGTTALPLARRGVDVMGIDIASNLVAAGRKRASEAGLHRLQFREGDACHLKDICDDWFDLTLSMFGAMFAPNPFDVAREMVRVTRPGGRIVMGNWIPGDPSFISQLRKISASLRPTSLPPTSSEDTLAWGVESHIVERFGQAGVPANRITMVKDTYLFTSPDKTPECFVEAFTRFYEPTFASAGVSNKLDEFQSQLLQLARAQNRSADGNMSLQLGDTAPDFTQDSTEGPIPFHQWAGDSWVVLFSHPKDFTPVCTTELGSVAKLKPEFDKRNVKVIGLSVDGLGNHEGWSKDIEETQGAALNFPLIADTDRKVSDLYGMIHPNADNTMTVRSVYVIGPDKKLKLTLTYPASTGRNFQEILRVIDSLQLTANYKVATPADWKHGEDVIITPAVSNEEAEKLFDKGFKQIKPYLRTTPQPNL</sequence>